<feature type="domain" description="Ubiquitin-like protease family profile" evidence="4">
    <location>
        <begin position="21"/>
        <end position="98"/>
    </location>
</feature>
<dbReference type="Gene3D" id="3.40.395.10">
    <property type="entry name" value="Adenoviral Proteinase, Chain A"/>
    <property type="match status" value="1"/>
</dbReference>
<name>A0AAV0ETI1_9ASTE</name>
<proteinExistence type="inferred from homology"/>
<dbReference type="GO" id="GO:0006508">
    <property type="term" value="P:proteolysis"/>
    <property type="evidence" value="ECO:0007669"/>
    <property type="project" value="UniProtKB-KW"/>
</dbReference>
<accession>A0AAV0ETI1</accession>
<evidence type="ECO:0000313" key="6">
    <source>
        <dbReference type="Proteomes" id="UP001152523"/>
    </source>
</evidence>
<evidence type="ECO:0000259" key="4">
    <source>
        <dbReference type="Pfam" id="PF02902"/>
    </source>
</evidence>
<evidence type="ECO:0000256" key="3">
    <source>
        <dbReference type="ARBA" id="ARBA00022801"/>
    </source>
</evidence>
<keyword evidence="3" id="KW-0378">Hydrolase</keyword>
<evidence type="ECO:0000313" key="5">
    <source>
        <dbReference type="EMBL" id="CAH9126581.1"/>
    </source>
</evidence>
<evidence type="ECO:0000256" key="1">
    <source>
        <dbReference type="ARBA" id="ARBA00005234"/>
    </source>
</evidence>
<protein>
    <recommendedName>
        <fullName evidence="4">Ubiquitin-like protease family profile domain-containing protein</fullName>
    </recommendedName>
</protein>
<keyword evidence="6" id="KW-1185">Reference proteome</keyword>
<dbReference type="InterPro" id="IPR038765">
    <property type="entry name" value="Papain-like_cys_pep_sf"/>
</dbReference>
<keyword evidence="2" id="KW-0645">Protease</keyword>
<gene>
    <name evidence="5" type="ORF">CEPIT_LOCUS27645</name>
</gene>
<organism evidence="5 6">
    <name type="scientific">Cuscuta epithymum</name>
    <dbReference type="NCBI Taxonomy" id="186058"/>
    <lineage>
        <taxon>Eukaryota</taxon>
        <taxon>Viridiplantae</taxon>
        <taxon>Streptophyta</taxon>
        <taxon>Embryophyta</taxon>
        <taxon>Tracheophyta</taxon>
        <taxon>Spermatophyta</taxon>
        <taxon>Magnoliopsida</taxon>
        <taxon>eudicotyledons</taxon>
        <taxon>Gunneridae</taxon>
        <taxon>Pentapetalae</taxon>
        <taxon>asterids</taxon>
        <taxon>lamiids</taxon>
        <taxon>Solanales</taxon>
        <taxon>Convolvulaceae</taxon>
        <taxon>Cuscuteae</taxon>
        <taxon>Cuscuta</taxon>
        <taxon>Cuscuta subgen. Cuscuta</taxon>
    </lineage>
</organism>
<dbReference type="GO" id="GO:0008234">
    <property type="term" value="F:cysteine-type peptidase activity"/>
    <property type="evidence" value="ECO:0007669"/>
    <property type="project" value="InterPro"/>
</dbReference>
<dbReference type="Pfam" id="PF02902">
    <property type="entry name" value="Peptidase_C48"/>
    <property type="match status" value="1"/>
</dbReference>
<comment type="similarity">
    <text evidence="1">Belongs to the peptidase C48 family.</text>
</comment>
<dbReference type="Proteomes" id="UP001152523">
    <property type="component" value="Unassembled WGS sequence"/>
</dbReference>
<reference evidence="5" key="1">
    <citation type="submission" date="2022-07" db="EMBL/GenBank/DDBJ databases">
        <authorList>
            <person name="Macas J."/>
            <person name="Novak P."/>
            <person name="Neumann P."/>
        </authorList>
    </citation>
    <scope>NUCLEOTIDE SEQUENCE</scope>
</reference>
<sequence>MDAPHLYSSTEIFHIAALETLIWAYRTLNINKGSKSSLRWTEVKCPQQSHKDECGYYVMGFMYDISLGLLEKRSIQKLFCLDPYTQEQINEIRDTWAKYFINHCV</sequence>
<dbReference type="InterPro" id="IPR003653">
    <property type="entry name" value="Peptidase_C48_C"/>
</dbReference>
<evidence type="ECO:0000256" key="2">
    <source>
        <dbReference type="ARBA" id="ARBA00022670"/>
    </source>
</evidence>
<dbReference type="SUPFAM" id="SSF54001">
    <property type="entry name" value="Cysteine proteinases"/>
    <property type="match status" value="1"/>
</dbReference>
<dbReference type="EMBL" id="CAMAPF010000942">
    <property type="protein sequence ID" value="CAH9126581.1"/>
    <property type="molecule type" value="Genomic_DNA"/>
</dbReference>
<dbReference type="AlphaFoldDB" id="A0AAV0ETI1"/>
<comment type="caution">
    <text evidence="5">The sequence shown here is derived from an EMBL/GenBank/DDBJ whole genome shotgun (WGS) entry which is preliminary data.</text>
</comment>